<gene>
    <name evidence="3" type="ORF">CYXG_00097</name>
</gene>
<keyword evidence="3" id="KW-0378">Hydrolase</keyword>
<dbReference type="RefSeq" id="YP_007677286.1">
    <property type="nucleotide sequence ID" value="NC_020875.1"/>
</dbReference>
<dbReference type="EMBL" id="HQ316583">
    <property type="protein sequence ID" value="AGG54161.1"/>
    <property type="molecule type" value="Genomic_DNA"/>
</dbReference>
<dbReference type="Pfam" id="PF13476">
    <property type="entry name" value="AAA_23"/>
    <property type="match status" value="1"/>
</dbReference>
<protein>
    <submittedName>
        <fullName evidence="3">Recombination endonuclease</fullName>
    </submittedName>
</protein>
<evidence type="ECO:0000313" key="4">
    <source>
        <dbReference type="Proteomes" id="UP000203282"/>
    </source>
</evidence>
<sequence length="572" mass="66492">MITFEKLRWKNFLSTGDHFTELDLTAEPSTLIIGSNGAGKSTLLDALCFALFNKPFRKISKSQLVNSINEKGTIVEVEFNTNGRDYLVRRTIKPGKFEIYENDKLLDQEAAQKDTQKYLEQSILKLNFKSFTQVVILGSSTFVPFMQLSAPHRREVIEDLLDIQIFSIMNSLLKDRIRDNVDRGRDCDHLRTISEDRVSSQQKSIEKLEEVNEERVQEKKASIDNKLKLIKNLEQDKKPLEKEIKEKESELQSFQQVNKNLEKLKKLQIKINNKRDLVLKELKFFDKNDTCPTCTQTIDIEFKKTKCDELTTESDKFSRGLENLTGEIETAASMVAKLQEINSLVVSLKNDLLNIDRDINRYEKENIVLERQIDKLQKDRPNIQHEFEILENLKKELSDIEESCADINKESNEFQTVSHLLRDSGIKRVVINKYVPVFNTLINKYLQSMEFYVNFTLDNEFNEVIKSRFRDDFSYSSFSEGEKQKIDLALLFTWREVARMKNSASTNLLILDEVFDSSLDDSSTGELLKILRGLETTNLFVISHKGEILVDKFMRTIKFEKTNDFSKMSYDS</sequence>
<dbReference type="GO" id="GO:0004519">
    <property type="term" value="F:endonuclease activity"/>
    <property type="evidence" value="ECO:0007669"/>
    <property type="project" value="UniProtKB-KW"/>
</dbReference>
<evidence type="ECO:0000256" key="1">
    <source>
        <dbReference type="SAM" id="Coils"/>
    </source>
</evidence>
<dbReference type="InterPro" id="IPR027417">
    <property type="entry name" value="P-loop_NTPase"/>
</dbReference>
<dbReference type="OrthoDB" id="6017at10239"/>
<dbReference type="GO" id="GO:0006302">
    <property type="term" value="P:double-strand break repair"/>
    <property type="evidence" value="ECO:0007669"/>
    <property type="project" value="InterPro"/>
</dbReference>
<dbReference type="KEGG" id="vg:15013519"/>
<dbReference type="Gene3D" id="3.40.50.300">
    <property type="entry name" value="P-loop containing nucleotide triphosphate hydrolases"/>
    <property type="match status" value="2"/>
</dbReference>
<dbReference type="PANTHER" id="PTHR32114">
    <property type="entry name" value="ABC TRANSPORTER ABCH.3"/>
    <property type="match status" value="1"/>
</dbReference>
<feature type="coiled-coil region" evidence="1">
    <location>
        <begin position="216"/>
        <end position="267"/>
    </location>
</feature>
<feature type="coiled-coil region" evidence="1">
    <location>
        <begin position="321"/>
        <end position="410"/>
    </location>
</feature>
<dbReference type="PANTHER" id="PTHR32114:SF2">
    <property type="entry name" value="ABC TRANSPORTER ABCH.3"/>
    <property type="match status" value="1"/>
</dbReference>
<proteinExistence type="predicted"/>
<dbReference type="InterPro" id="IPR038729">
    <property type="entry name" value="Rad50/SbcC_AAA"/>
</dbReference>
<organism evidence="3 4">
    <name type="scientific">Synechococcus phage S-SSM4</name>
    <dbReference type="NCBI Taxonomy" id="536466"/>
    <lineage>
        <taxon>Viruses</taxon>
        <taxon>Duplodnaviria</taxon>
        <taxon>Heunggongvirae</taxon>
        <taxon>Uroviricota</taxon>
        <taxon>Caudoviricetes</taxon>
        <taxon>Pantevenvirales</taxon>
        <taxon>Kyanoviridae</taxon>
        <taxon>Greenvirus</taxon>
        <taxon>Greenvirus ssm4</taxon>
    </lineage>
</organism>
<keyword evidence="3" id="KW-0255">Endonuclease</keyword>
<dbReference type="Proteomes" id="UP000203282">
    <property type="component" value="Segment"/>
</dbReference>
<accession>M1U9H5</accession>
<dbReference type="SUPFAM" id="SSF52540">
    <property type="entry name" value="P-loop containing nucleoside triphosphate hydrolases"/>
    <property type="match status" value="1"/>
</dbReference>
<feature type="domain" description="Rad50/SbcC-type AAA" evidence="2">
    <location>
        <begin position="6"/>
        <end position="256"/>
    </location>
</feature>
<evidence type="ECO:0000313" key="3">
    <source>
        <dbReference type="EMBL" id="AGG54161.1"/>
    </source>
</evidence>
<keyword evidence="3" id="KW-0540">Nuclease</keyword>
<reference evidence="3 4" key="1">
    <citation type="submission" date="2010-03" db="EMBL/GenBank/DDBJ databases">
        <title>The Genome Sequence of Cyanophage S-SSM4.</title>
        <authorList>
            <consortium name="The Broad Institute Genome Sequencing Platform"/>
            <person name="Henn M.R."/>
            <person name="Sullivan M.S."/>
            <person name="Osburne M.S."/>
            <person name="Levin J."/>
            <person name="Malboeuf C."/>
            <person name="Casali M."/>
            <person name="Russ C."/>
            <person name="Lennon N."/>
            <person name="Erlich R."/>
            <person name="Young S.K."/>
            <person name="Koehrsen M."/>
            <person name="Yandava C."/>
            <person name="Zeng Q."/>
            <person name="Alvarado L."/>
            <person name="Anderson S."/>
            <person name="Berlin A."/>
            <person name="Borenstein D."/>
            <person name="Chen Z."/>
            <person name="Engels R."/>
            <person name="Freedman E."/>
            <person name="Gellesch M."/>
            <person name="Goldberg J."/>
            <person name="Green L."/>
            <person name="Griggs A."/>
            <person name="Gujja S."/>
            <person name="Heiman D."/>
            <person name="Hepburn T."/>
            <person name="Howarth C."/>
            <person name="Jen D."/>
            <person name="Larson L."/>
            <person name="Lewis B."/>
            <person name="Mehta T."/>
            <person name="Park D."/>
            <person name="Pearson M."/>
            <person name="Roberts A."/>
            <person name="Ryan E."/>
            <person name="Saif S."/>
            <person name="Shea T."/>
            <person name="Shenoy N."/>
            <person name="Sisk P."/>
            <person name="Stolte C."/>
            <person name="Sykes S."/>
            <person name="Walk T."/>
            <person name="White J."/>
            <person name="Yu Q."/>
            <person name="Coleman M.L."/>
            <person name="Huang K.H."/>
            <person name="Weigele P.R."/>
            <person name="DeFrancesco A.S."/>
            <person name="Kern S.E."/>
            <person name="Thompson L.R."/>
            <person name="Fu R."/>
            <person name="Hombeck B."/>
            <person name="Chisholm S.W."/>
            <person name="Haas B."/>
            <person name="Nusbaum C."/>
            <person name="Galagan J."/>
            <person name="Birren B."/>
        </authorList>
    </citation>
    <scope>NUCLEOTIDE SEQUENCE [LARGE SCALE GENOMIC DNA]</scope>
    <source>
        <strain evidence="3 4">S-SSM4</strain>
    </source>
</reference>
<dbReference type="GO" id="GO:0016887">
    <property type="term" value="F:ATP hydrolysis activity"/>
    <property type="evidence" value="ECO:0007669"/>
    <property type="project" value="InterPro"/>
</dbReference>
<keyword evidence="1" id="KW-0175">Coiled coil</keyword>
<keyword evidence="4" id="KW-1185">Reference proteome</keyword>
<name>M1U9H5_9CAUD</name>
<dbReference type="GeneID" id="15013519"/>
<evidence type="ECO:0000259" key="2">
    <source>
        <dbReference type="Pfam" id="PF13476"/>
    </source>
</evidence>